<evidence type="ECO:0000256" key="8">
    <source>
        <dbReference type="ARBA" id="ARBA00023002"/>
    </source>
</evidence>
<dbReference type="PANTHER" id="PTHR48099">
    <property type="entry name" value="C-1-TETRAHYDROFOLATE SYNTHASE, CYTOPLASMIC-RELATED"/>
    <property type="match status" value="1"/>
</dbReference>
<dbReference type="InterPro" id="IPR000672">
    <property type="entry name" value="THF_DH/CycHdrlase"/>
</dbReference>
<keyword evidence="3 12" id="KW-0554">One-carbon metabolism</keyword>
<dbReference type="UniPathway" id="UPA00193"/>
<keyword evidence="8 12" id="KW-0560">Oxidoreductase</keyword>
<proteinExistence type="inferred from homology"/>
<keyword evidence="5 12" id="KW-0658">Purine biosynthesis</keyword>
<gene>
    <name evidence="12" type="primary">folD</name>
    <name evidence="15" type="ORF">D3P08_17485</name>
</gene>
<evidence type="ECO:0000256" key="5">
    <source>
        <dbReference type="ARBA" id="ARBA00022755"/>
    </source>
</evidence>
<dbReference type="EC" id="1.5.1.5" evidence="12"/>
<feature type="domain" description="Tetrahydrofolate dehydrogenase/cyclohydrolase catalytic" evidence="13">
    <location>
        <begin position="8"/>
        <end position="122"/>
    </location>
</feature>
<comment type="similarity">
    <text evidence="12">Belongs to the tetrahydrofolate dehydrogenase/cyclohydrolase family.</text>
</comment>
<dbReference type="PANTHER" id="PTHR48099:SF5">
    <property type="entry name" value="C-1-TETRAHYDROFOLATE SYNTHASE, CYTOPLASMIC"/>
    <property type="match status" value="1"/>
</dbReference>
<dbReference type="InterPro" id="IPR020630">
    <property type="entry name" value="THF_DH/CycHdrlase_cat_dom"/>
</dbReference>
<dbReference type="Pfam" id="PF02882">
    <property type="entry name" value="THF_DHG_CYH_C"/>
    <property type="match status" value="1"/>
</dbReference>
<keyword evidence="10 12" id="KW-0486">Methionine biosynthesis</keyword>
<feature type="binding site" evidence="12">
    <location>
        <begin position="167"/>
        <end position="169"/>
    </location>
    <ligand>
        <name>NADP(+)</name>
        <dbReference type="ChEBI" id="CHEBI:58349"/>
    </ligand>
</feature>
<dbReference type="OrthoDB" id="9803580at2"/>
<dbReference type="GO" id="GO:0000105">
    <property type="term" value="P:L-histidine biosynthetic process"/>
    <property type="evidence" value="ECO:0007669"/>
    <property type="project" value="UniProtKB-KW"/>
</dbReference>
<comment type="catalytic activity">
    <reaction evidence="12">
        <text>(6R)-5,10-methylene-5,6,7,8-tetrahydrofolate + NADP(+) = (6R)-5,10-methenyltetrahydrofolate + NADPH</text>
        <dbReference type="Rhea" id="RHEA:22812"/>
        <dbReference type="ChEBI" id="CHEBI:15636"/>
        <dbReference type="ChEBI" id="CHEBI:57455"/>
        <dbReference type="ChEBI" id="CHEBI:57783"/>
        <dbReference type="ChEBI" id="CHEBI:58349"/>
        <dbReference type="EC" id="1.5.1.5"/>
    </reaction>
</comment>
<comment type="caution">
    <text evidence="15">The sequence shown here is derived from an EMBL/GenBank/DDBJ whole genome shotgun (WGS) entry which is preliminary data.</text>
</comment>
<dbReference type="EMBL" id="QXQA01000011">
    <property type="protein sequence ID" value="RIX51260.1"/>
    <property type="molecule type" value="Genomic_DNA"/>
</dbReference>
<evidence type="ECO:0000256" key="6">
    <source>
        <dbReference type="ARBA" id="ARBA00022801"/>
    </source>
</evidence>
<evidence type="ECO:0000256" key="12">
    <source>
        <dbReference type="HAMAP-Rule" id="MF_01576"/>
    </source>
</evidence>
<protein>
    <recommendedName>
        <fullName evidence="12">Bifunctional protein FolD</fullName>
    </recommendedName>
    <domain>
        <recommendedName>
            <fullName evidence="12">Methylenetetrahydrofolate dehydrogenase</fullName>
            <ecNumber evidence="12">1.5.1.5</ecNumber>
        </recommendedName>
    </domain>
    <domain>
        <recommendedName>
            <fullName evidence="12">Methenyltetrahydrofolate cyclohydrolase</fullName>
            <ecNumber evidence="12">3.5.4.9</ecNumber>
        </recommendedName>
    </domain>
</protein>
<comment type="caution">
    <text evidence="12">Lacks conserved residue(s) required for the propagation of feature annotation.</text>
</comment>
<dbReference type="GO" id="GO:0035999">
    <property type="term" value="P:tetrahydrofolate interconversion"/>
    <property type="evidence" value="ECO:0007669"/>
    <property type="project" value="UniProtKB-UniRule"/>
</dbReference>
<evidence type="ECO:0000259" key="14">
    <source>
        <dbReference type="Pfam" id="PF02882"/>
    </source>
</evidence>
<evidence type="ECO:0000256" key="10">
    <source>
        <dbReference type="ARBA" id="ARBA00023167"/>
    </source>
</evidence>
<comment type="catalytic activity">
    <reaction evidence="12">
        <text>(6R)-5,10-methenyltetrahydrofolate + H2O = (6R)-10-formyltetrahydrofolate + H(+)</text>
        <dbReference type="Rhea" id="RHEA:23700"/>
        <dbReference type="ChEBI" id="CHEBI:15377"/>
        <dbReference type="ChEBI" id="CHEBI:15378"/>
        <dbReference type="ChEBI" id="CHEBI:57455"/>
        <dbReference type="ChEBI" id="CHEBI:195366"/>
        <dbReference type="EC" id="3.5.4.9"/>
    </reaction>
</comment>
<evidence type="ECO:0000313" key="15">
    <source>
        <dbReference type="EMBL" id="RIX51260.1"/>
    </source>
</evidence>
<dbReference type="InterPro" id="IPR020631">
    <property type="entry name" value="THF_DH/CycHdrlase_NAD-bd_dom"/>
</dbReference>
<dbReference type="PRINTS" id="PR00085">
    <property type="entry name" value="THFDHDRGNASE"/>
</dbReference>
<reference evidence="15 16" key="1">
    <citation type="submission" date="2018-09" db="EMBL/GenBank/DDBJ databases">
        <title>Paenibacillus aracenensis nov. sp. isolated from a cave in southern Spain.</title>
        <authorList>
            <person name="Jurado V."/>
            <person name="Gutierrez-Patricio S."/>
            <person name="Gonzalez-Pimentel J.L."/>
            <person name="Miller A.Z."/>
            <person name="Laiz L."/>
            <person name="Saiz-Jimenez C."/>
        </authorList>
    </citation>
    <scope>NUCLEOTIDE SEQUENCE [LARGE SCALE GENOMIC DNA]</scope>
    <source>
        <strain evidence="15 16">DSM 22867</strain>
    </source>
</reference>
<evidence type="ECO:0000256" key="7">
    <source>
        <dbReference type="ARBA" id="ARBA00022857"/>
    </source>
</evidence>
<evidence type="ECO:0000256" key="9">
    <source>
        <dbReference type="ARBA" id="ARBA00023102"/>
    </source>
</evidence>
<dbReference type="GO" id="GO:0004477">
    <property type="term" value="F:methenyltetrahydrofolate cyclohydrolase activity"/>
    <property type="evidence" value="ECO:0007669"/>
    <property type="project" value="UniProtKB-UniRule"/>
</dbReference>
<feature type="domain" description="Tetrahydrofolate dehydrogenase/cyclohydrolase NAD(P)-binding" evidence="14">
    <location>
        <begin position="141"/>
        <end position="279"/>
    </location>
</feature>
<comment type="pathway">
    <text evidence="1 12">One-carbon metabolism; tetrahydrofolate interconversion.</text>
</comment>
<organism evidence="15 16">
    <name type="scientific">Paenibacillus nanensis</name>
    <dbReference type="NCBI Taxonomy" id="393251"/>
    <lineage>
        <taxon>Bacteria</taxon>
        <taxon>Bacillati</taxon>
        <taxon>Bacillota</taxon>
        <taxon>Bacilli</taxon>
        <taxon>Bacillales</taxon>
        <taxon>Paenibacillaceae</taxon>
        <taxon>Paenibacillus</taxon>
    </lineage>
</organism>
<sequence>MSTETLILDGNTVAGAIKQSLETRIARLAEHGITPCLATILVGDDPSSATYVRMKGNACKRLGMQSVRIELPASTTTDQLLEEIHKLNADPLVHGILLQHPVPHHIDERAAFDAIAIEKDVDGVTTLGFAQNAFGFANYPSCTPAAILAILQHYNLPMEGKHAVVIGRSPILGKPVSLMLLNANATVTTCHSKTANLEEIVRQADIVVAAVGKPKFVQGSWIKAGAVVIDAGYNKGNIGDVDYEACLPNASAITPVPAGVGPVTIATLLKHTVDAAERQINL</sequence>
<keyword evidence="6 12" id="KW-0378">Hydrolase</keyword>
<evidence type="ECO:0000256" key="2">
    <source>
        <dbReference type="ARBA" id="ARBA00011738"/>
    </source>
</evidence>
<dbReference type="AlphaFoldDB" id="A0A3A1V125"/>
<dbReference type="RefSeq" id="WP_119600993.1">
    <property type="nucleotide sequence ID" value="NZ_QXQA01000011.1"/>
</dbReference>
<dbReference type="GO" id="GO:0009086">
    <property type="term" value="P:methionine biosynthetic process"/>
    <property type="evidence" value="ECO:0007669"/>
    <property type="project" value="UniProtKB-KW"/>
</dbReference>
<comment type="function">
    <text evidence="12">Catalyzes the oxidation of 5,10-methylenetetrahydrofolate to 5,10-methenyltetrahydrofolate and then the hydrolysis of 5,10-methenyltetrahydrofolate to 10-formyltetrahydrofolate.</text>
</comment>
<dbReference type="GO" id="GO:0004488">
    <property type="term" value="F:methylenetetrahydrofolate dehydrogenase (NADP+) activity"/>
    <property type="evidence" value="ECO:0007669"/>
    <property type="project" value="UniProtKB-UniRule"/>
</dbReference>
<evidence type="ECO:0000313" key="16">
    <source>
        <dbReference type="Proteomes" id="UP000266482"/>
    </source>
</evidence>
<keyword evidence="9 12" id="KW-0368">Histidine biosynthesis</keyword>
<dbReference type="Gene3D" id="3.40.50.10860">
    <property type="entry name" value="Leucine Dehydrogenase, chain A, domain 1"/>
    <property type="match status" value="1"/>
</dbReference>
<dbReference type="Proteomes" id="UP000266482">
    <property type="component" value="Unassembled WGS sequence"/>
</dbReference>
<evidence type="ECO:0000256" key="3">
    <source>
        <dbReference type="ARBA" id="ARBA00022563"/>
    </source>
</evidence>
<dbReference type="SUPFAM" id="SSF53223">
    <property type="entry name" value="Aminoacid dehydrogenase-like, N-terminal domain"/>
    <property type="match status" value="1"/>
</dbReference>
<dbReference type="EC" id="3.5.4.9" evidence="12"/>
<evidence type="ECO:0000259" key="13">
    <source>
        <dbReference type="Pfam" id="PF00763"/>
    </source>
</evidence>
<comment type="subunit">
    <text evidence="2 12">Homodimer.</text>
</comment>
<dbReference type="HAMAP" id="MF_01576">
    <property type="entry name" value="THF_DHG_CYH"/>
    <property type="match status" value="1"/>
</dbReference>
<dbReference type="InterPro" id="IPR046346">
    <property type="entry name" value="Aminoacid_DH-like_N_sf"/>
</dbReference>
<dbReference type="InterPro" id="IPR036291">
    <property type="entry name" value="NAD(P)-bd_dom_sf"/>
</dbReference>
<dbReference type="CDD" id="cd01080">
    <property type="entry name" value="NAD_bind_m-THF_DH_Cyclohyd"/>
    <property type="match status" value="1"/>
</dbReference>
<evidence type="ECO:0000256" key="11">
    <source>
        <dbReference type="ARBA" id="ARBA00023268"/>
    </source>
</evidence>
<keyword evidence="11 12" id="KW-0511">Multifunctional enzyme</keyword>
<dbReference type="GO" id="GO:0006164">
    <property type="term" value="P:purine nucleotide biosynthetic process"/>
    <property type="evidence" value="ECO:0007669"/>
    <property type="project" value="UniProtKB-KW"/>
</dbReference>
<accession>A0A3A1V125</accession>
<keyword evidence="16" id="KW-1185">Reference proteome</keyword>
<keyword evidence="7 12" id="KW-0521">NADP</keyword>
<dbReference type="FunFam" id="3.40.50.720:FF:000094">
    <property type="entry name" value="Bifunctional protein FolD"/>
    <property type="match status" value="1"/>
</dbReference>
<keyword evidence="4 12" id="KW-0028">Amino-acid biosynthesis</keyword>
<dbReference type="GO" id="GO:0005829">
    <property type="term" value="C:cytosol"/>
    <property type="evidence" value="ECO:0007669"/>
    <property type="project" value="TreeGrafter"/>
</dbReference>
<dbReference type="SUPFAM" id="SSF51735">
    <property type="entry name" value="NAD(P)-binding Rossmann-fold domains"/>
    <property type="match status" value="1"/>
</dbReference>
<evidence type="ECO:0000256" key="4">
    <source>
        <dbReference type="ARBA" id="ARBA00022605"/>
    </source>
</evidence>
<dbReference type="Gene3D" id="3.40.50.720">
    <property type="entry name" value="NAD(P)-binding Rossmann-like Domain"/>
    <property type="match status" value="1"/>
</dbReference>
<evidence type="ECO:0000256" key="1">
    <source>
        <dbReference type="ARBA" id="ARBA00004777"/>
    </source>
</evidence>
<dbReference type="Pfam" id="PF00763">
    <property type="entry name" value="THF_DHG_CYH"/>
    <property type="match status" value="1"/>
</dbReference>
<dbReference type="FunFam" id="3.40.50.10860:FF:000005">
    <property type="entry name" value="C-1-tetrahydrofolate synthase, cytoplasmic, putative"/>
    <property type="match status" value="1"/>
</dbReference>
<name>A0A3A1V125_9BACL</name>